<dbReference type="EMBL" id="JAEUBG010004581">
    <property type="protein sequence ID" value="KAH3681134.1"/>
    <property type="molecule type" value="Genomic_DNA"/>
</dbReference>
<evidence type="ECO:0000313" key="2">
    <source>
        <dbReference type="Proteomes" id="UP000774326"/>
    </source>
</evidence>
<name>A0A9P8Q1P5_WICPI</name>
<keyword evidence="2" id="KW-1185">Reference proteome</keyword>
<accession>A0A9P8Q1P5</accession>
<comment type="caution">
    <text evidence="1">The sequence shown here is derived from an EMBL/GenBank/DDBJ whole genome shotgun (WGS) entry which is preliminary data.</text>
</comment>
<dbReference type="Proteomes" id="UP000774326">
    <property type="component" value="Unassembled WGS sequence"/>
</dbReference>
<sequence length="140" mass="16381">MQRQSDTVWRLTVGNHVWCLLEFHDLTVCESTSVMDQNHCVWLRTSWTRTHCWFMDDTTVNVHGHLVVAHRAFEKRRSHLRNNVGDSQHNALNPDKLVNVLDVQLSHVFLDLRVVRTDLVHGHIDGVNHRTTHPFVFCDL</sequence>
<dbReference type="AlphaFoldDB" id="A0A9P8Q1P5"/>
<reference evidence="1" key="1">
    <citation type="journal article" date="2021" name="Open Biol.">
        <title>Shared evolutionary footprints suggest mitochondrial oxidative damage underlies multiple complex I losses in fungi.</title>
        <authorList>
            <person name="Schikora-Tamarit M.A."/>
            <person name="Marcet-Houben M."/>
            <person name="Nosek J."/>
            <person name="Gabaldon T."/>
        </authorList>
    </citation>
    <scope>NUCLEOTIDE SEQUENCE</scope>
    <source>
        <strain evidence="1">CBS2887</strain>
    </source>
</reference>
<reference evidence="1" key="2">
    <citation type="submission" date="2021-01" db="EMBL/GenBank/DDBJ databases">
        <authorList>
            <person name="Schikora-Tamarit M.A."/>
        </authorList>
    </citation>
    <scope>NUCLEOTIDE SEQUENCE</scope>
    <source>
        <strain evidence="1">CBS2887</strain>
    </source>
</reference>
<protein>
    <submittedName>
        <fullName evidence="1">Uncharacterized protein</fullName>
    </submittedName>
</protein>
<gene>
    <name evidence="1" type="ORF">WICPIJ_007909</name>
</gene>
<proteinExistence type="predicted"/>
<organism evidence="1 2">
    <name type="scientific">Wickerhamomyces pijperi</name>
    <name type="common">Yeast</name>
    <name type="synonym">Pichia pijperi</name>
    <dbReference type="NCBI Taxonomy" id="599730"/>
    <lineage>
        <taxon>Eukaryota</taxon>
        <taxon>Fungi</taxon>
        <taxon>Dikarya</taxon>
        <taxon>Ascomycota</taxon>
        <taxon>Saccharomycotina</taxon>
        <taxon>Saccharomycetes</taxon>
        <taxon>Phaffomycetales</taxon>
        <taxon>Wickerhamomycetaceae</taxon>
        <taxon>Wickerhamomyces</taxon>
    </lineage>
</organism>
<evidence type="ECO:0000313" key="1">
    <source>
        <dbReference type="EMBL" id="KAH3681134.1"/>
    </source>
</evidence>